<sequence>MEKITNLKQLKLSPKVNPLIESSTPIKTKNGLVATKMGNDLLDPETGEQHTHALIHTIKTIDDANFVKVFAEGVKKAFELNRTEMRVFQKVLEIYEKEKMTGGYADSITLCWFDDGLNGEKIGMSDRTFQNGLKGLLNKGFLSPKLRDQFWVNPSLFFKGDRVAFITEYKRTNKTEQNKLEDAGQQCLID</sequence>
<proteinExistence type="predicted"/>
<dbReference type="EMBL" id="CAESAP020000299">
    <property type="protein sequence ID" value="CAB5505826.1"/>
    <property type="molecule type" value="Genomic_DNA"/>
</dbReference>
<evidence type="ECO:0000313" key="1">
    <source>
        <dbReference type="EMBL" id="CAB5505826.1"/>
    </source>
</evidence>
<dbReference type="Proteomes" id="UP000635628">
    <property type="component" value="Unassembled WGS sequence"/>
</dbReference>
<organism evidence="1 2">
    <name type="scientific">Bathymodiolus azoricus thioautotrophic gill symbiont</name>
    <dbReference type="NCBI Taxonomy" id="235205"/>
    <lineage>
        <taxon>Bacteria</taxon>
        <taxon>Pseudomonadati</taxon>
        <taxon>Pseudomonadota</taxon>
        <taxon>Gammaproteobacteria</taxon>
        <taxon>sulfur-oxidizing symbionts</taxon>
    </lineage>
</organism>
<keyword evidence="2" id="KW-1185">Reference proteome</keyword>
<evidence type="ECO:0000313" key="2">
    <source>
        <dbReference type="Proteomes" id="UP000635628"/>
    </source>
</evidence>
<accession>A0ACA8ZV01</accession>
<gene>
    <name evidence="1" type="ORF">AZO1586R_1983</name>
</gene>
<name>A0ACA8ZV01_9GAMM</name>
<reference evidence="1" key="1">
    <citation type="submission" date="2020-05" db="EMBL/GenBank/DDBJ databases">
        <authorList>
            <person name="Petersen J."/>
            <person name="Sayavedra L."/>
        </authorList>
    </citation>
    <scope>NUCLEOTIDE SEQUENCE</scope>
    <source>
        <strain evidence="1">B azoricus SOX Menez Gwen</strain>
    </source>
</reference>
<comment type="caution">
    <text evidence="1">The sequence shown here is derived from an EMBL/GenBank/DDBJ whole genome shotgun (WGS) entry which is preliminary data.</text>
</comment>
<protein>
    <submittedName>
        <fullName evidence="1">Uncharacterized protein</fullName>
    </submittedName>
</protein>